<dbReference type="Proteomes" id="UP000295110">
    <property type="component" value="Unassembled WGS sequence"/>
</dbReference>
<organism evidence="5 6">
    <name type="scientific">Roseateles saccharophilus</name>
    <name type="common">Pseudomonas saccharophila</name>
    <dbReference type="NCBI Taxonomy" id="304"/>
    <lineage>
        <taxon>Bacteria</taxon>
        <taxon>Pseudomonadati</taxon>
        <taxon>Pseudomonadota</taxon>
        <taxon>Betaproteobacteria</taxon>
        <taxon>Burkholderiales</taxon>
        <taxon>Sphaerotilaceae</taxon>
        <taxon>Roseateles</taxon>
    </lineage>
</organism>
<dbReference type="SMART" id="SM00388">
    <property type="entry name" value="HisKA"/>
    <property type="match status" value="1"/>
</dbReference>
<feature type="domain" description="MHYT" evidence="4">
    <location>
        <begin position="5"/>
        <end position="199"/>
    </location>
</feature>
<evidence type="ECO:0000256" key="3">
    <source>
        <dbReference type="PROSITE-ProRule" id="PRU00244"/>
    </source>
</evidence>
<reference evidence="5 6" key="1">
    <citation type="submission" date="2019-03" db="EMBL/GenBank/DDBJ databases">
        <title>Genomic Encyclopedia of Type Strains, Phase IV (KMG-IV): sequencing the most valuable type-strain genomes for metagenomic binning, comparative biology and taxonomic classification.</title>
        <authorList>
            <person name="Goeker M."/>
        </authorList>
    </citation>
    <scope>NUCLEOTIDE SEQUENCE [LARGE SCALE GENOMIC DNA]</scope>
    <source>
        <strain evidence="5 6">DSM 654</strain>
    </source>
</reference>
<feature type="transmembrane region" description="Helical" evidence="3">
    <location>
        <begin position="136"/>
        <end position="159"/>
    </location>
</feature>
<feature type="transmembrane region" description="Helical" evidence="3">
    <location>
        <begin position="75"/>
        <end position="97"/>
    </location>
</feature>
<keyword evidence="3" id="KW-0812">Transmembrane</keyword>
<evidence type="ECO:0000256" key="2">
    <source>
        <dbReference type="ARBA" id="ARBA00012438"/>
    </source>
</evidence>
<gene>
    <name evidence="5" type="ORF">EV671_10081</name>
</gene>
<dbReference type="GO" id="GO:0000155">
    <property type="term" value="F:phosphorelay sensor kinase activity"/>
    <property type="evidence" value="ECO:0007669"/>
    <property type="project" value="InterPro"/>
</dbReference>
<evidence type="ECO:0000313" key="5">
    <source>
        <dbReference type="EMBL" id="TCV00247.1"/>
    </source>
</evidence>
<dbReference type="RefSeq" id="WP_132570907.1">
    <property type="nucleotide sequence ID" value="NZ_CBCSGL010000062.1"/>
</dbReference>
<dbReference type="AlphaFoldDB" id="A0A4R3V5J5"/>
<dbReference type="GO" id="GO:0016020">
    <property type="term" value="C:membrane"/>
    <property type="evidence" value="ECO:0007669"/>
    <property type="project" value="UniProtKB-UniRule"/>
</dbReference>
<comment type="catalytic activity">
    <reaction evidence="1">
        <text>ATP + protein L-histidine = ADP + protein N-phospho-L-histidine.</text>
        <dbReference type="EC" id="2.7.13.3"/>
    </reaction>
</comment>
<evidence type="ECO:0000313" key="6">
    <source>
        <dbReference type="Proteomes" id="UP000295110"/>
    </source>
</evidence>
<feature type="transmembrane region" description="Helical" evidence="3">
    <location>
        <begin position="104"/>
        <end position="124"/>
    </location>
</feature>
<dbReference type="EC" id="2.7.13.3" evidence="2"/>
<feature type="transmembrane region" description="Helical" evidence="3">
    <location>
        <begin position="6"/>
        <end position="25"/>
    </location>
</feature>
<dbReference type="SUPFAM" id="SSF47384">
    <property type="entry name" value="Homodimeric domain of signal transducing histidine kinase"/>
    <property type="match status" value="1"/>
</dbReference>
<feature type="transmembrane region" description="Helical" evidence="3">
    <location>
        <begin position="215"/>
        <end position="235"/>
    </location>
</feature>
<evidence type="ECO:0000259" key="4">
    <source>
        <dbReference type="PROSITE" id="PS50924"/>
    </source>
</evidence>
<name>A0A4R3V5J5_ROSSA</name>
<comment type="caution">
    <text evidence="5">The sequence shown here is derived from an EMBL/GenBank/DDBJ whole genome shotgun (WGS) entry which is preliminary data.</text>
</comment>
<dbReference type="PANTHER" id="PTHR35152:SF1">
    <property type="entry name" value="DOMAIN SIGNALLING PROTEIN, PUTATIVE (AFU_ORTHOLOGUE AFUA_5G11310)-RELATED"/>
    <property type="match status" value="1"/>
</dbReference>
<dbReference type="InterPro" id="IPR036097">
    <property type="entry name" value="HisK_dim/P_sf"/>
</dbReference>
<feature type="transmembrane region" description="Helical" evidence="3">
    <location>
        <begin position="37"/>
        <end position="55"/>
    </location>
</feature>
<keyword evidence="3" id="KW-0472">Membrane</keyword>
<sequence length="330" mass="34785">MIASYNLWLVGLSFLIAAVASYTALDLTRRVRTPDRMAALGWWLAGAMAMGTGIWSMHFVGMLAYSLPVPLGYDYGATLVSWLAAVGVSAIALGLAAGERLGGLRLIGGALAMGAGICAMHYIGMLAMSMDPPIRWSGGLVALSAAIAVVASALALLIFFRIRNATGRHGFWWQAGAALVMACGIAGMHYTGMAAAEVPADSVCRSVDGLRGDGLAALIAGATLALLFLTLLISARDHRMSLHRGRLEFEVAARTSELARALEAAEAANRAKTEFLAAISHELRTPLTSIRGFAELMEHRSAEPSTRAQAGLIRVTSRVDFGSRSQAIRG</sequence>
<dbReference type="PANTHER" id="PTHR35152">
    <property type="entry name" value="DOMAIN SIGNALLING PROTEIN, PUTATIVE (AFU_ORTHOLOGUE AFUA_5G11310)-RELATED"/>
    <property type="match status" value="1"/>
</dbReference>
<dbReference type="Gene3D" id="1.10.287.130">
    <property type="match status" value="1"/>
</dbReference>
<proteinExistence type="predicted"/>
<dbReference type="InterPro" id="IPR003661">
    <property type="entry name" value="HisK_dim/P_dom"/>
</dbReference>
<accession>A0A4R3V5J5</accession>
<dbReference type="CDD" id="cd00082">
    <property type="entry name" value="HisKA"/>
    <property type="match status" value="1"/>
</dbReference>
<dbReference type="InterPro" id="IPR005330">
    <property type="entry name" value="MHYT_dom"/>
</dbReference>
<dbReference type="Pfam" id="PF00512">
    <property type="entry name" value="HisKA"/>
    <property type="match status" value="1"/>
</dbReference>
<dbReference type="PROSITE" id="PS50924">
    <property type="entry name" value="MHYT"/>
    <property type="match status" value="1"/>
</dbReference>
<dbReference type="EMBL" id="SMBU01000008">
    <property type="protein sequence ID" value="TCV00247.1"/>
    <property type="molecule type" value="Genomic_DNA"/>
</dbReference>
<evidence type="ECO:0000256" key="1">
    <source>
        <dbReference type="ARBA" id="ARBA00000085"/>
    </source>
</evidence>
<feature type="transmembrane region" description="Helical" evidence="3">
    <location>
        <begin position="171"/>
        <end position="195"/>
    </location>
</feature>
<dbReference type="Pfam" id="PF03707">
    <property type="entry name" value="MHYT"/>
    <property type="match status" value="3"/>
</dbReference>
<dbReference type="OrthoDB" id="3763366at2"/>
<keyword evidence="6" id="KW-1185">Reference proteome</keyword>
<protein>
    <recommendedName>
        <fullName evidence="2">histidine kinase</fullName>
        <ecNumber evidence="2">2.7.13.3</ecNumber>
    </recommendedName>
</protein>
<keyword evidence="3" id="KW-1133">Transmembrane helix</keyword>